<dbReference type="InterPro" id="IPR030678">
    <property type="entry name" value="Peptide/Ni-bd"/>
</dbReference>
<keyword evidence="3 4" id="KW-0732">Signal</keyword>
<dbReference type="GO" id="GO:0042597">
    <property type="term" value="C:periplasmic space"/>
    <property type="evidence" value="ECO:0007669"/>
    <property type="project" value="UniProtKB-ARBA"/>
</dbReference>
<dbReference type="InterPro" id="IPR039424">
    <property type="entry name" value="SBP_5"/>
</dbReference>
<dbReference type="PROSITE" id="PS51257">
    <property type="entry name" value="PROKAR_LIPOPROTEIN"/>
    <property type="match status" value="1"/>
</dbReference>
<dbReference type="GO" id="GO:0015833">
    <property type="term" value="P:peptide transport"/>
    <property type="evidence" value="ECO:0007669"/>
    <property type="project" value="TreeGrafter"/>
</dbReference>
<organism evidence="6 7">
    <name type="scientific">Aminipila luticellarii</name>
    <dbReference type="NCBI Taxonomy" id="2507160"/>
    <lineage>
        <taxon>Bacteria</taxon>
        <taxon>Bacillati</taxon>
        <taxon>Bacillota</taxon>
        <taxon>Clostridia</taxon>
        <taxon>Peptostreptococcales</taxon>
        <taxon>Anaerovoracaceae</taxon>
        <taxon>Aminipila</taxon>
    </lineage>
</organism>
<feature type="domain" description="Solute-binding protein family 5" evidence="5">
    <location>
        <begin position="81"/>
        <end position="431"/>
    </location>
</feature>
<proteinExistence type="inferred from homology"/>
<dbReference type="GO" id="GO:1904680">
    <property type="term" value="F:peptide transmembrane transporter activity"/>
    <property type="evidence" value="ECO:0007669"/>
    <property type="project" value="TreeGrafter"/>
</dbReference>
<dbReference type="AlphaFoldDB" id="A0A410PUM3"/>
<feature type="signal peptide" evidence="4">
    <location>
        <begin position="1"/>
        <end position="21"/>
    </location>
</feature>
<dbReference type="SUPFAM" id="SSF53850">
    <property type="entry name" value="Periplasmic binding protein-like II"/>
    <property type="match status" value="1"/>
</dbReference>
<dbReference type="Gene3D" id="3.40.190.10">
    <property type="entry name" value="Periplasmic binding protein-like II"/>
    <property type="match status" value="1"/>
</dbReference>
<dbReference type="PIRSF" id="PIRSF002741">
    <property type="entry name" value="MppA"/>
    <property type="match status" value="1"/>
</dbReference>
<evidence type="ECO:0000313" key="7">
    <source>
        <dbReference type="Proteomes" id="UP000287601"/>
    </source>
</evidence>
<dbReference type="InterPro" id="IPR000914">
    <property type="entry name" value="SBP_5_dom"/>
</dbReference>
<dbReference type="Proteomes" id="UP000287601">
    <property type="component" value="Chromosome"/>
</dbReference>
<reference evidence="6 7" key="1">
    <citation type="submission" date="2019-01" db="EMBL/GenBank/DDBJ databases">
        <title>Draft genomes of a novel of Aminipila strains.</title>
        <authorList>
            <person name="Ma S."/>
        </authorList>
    </citation>
    <scope>NUCLEOTIDE SEQUENCE [LARGE SCALE GENOMIC DNA]</scope>
    <source>
        <strain evidence="7">JN-39</strain>
    </source>
</reference>
<dbReference type="PANTHER" id="PTHR30290">
    <property type="entry name" value="PERIPLASMIC BINDING COMPONENT OF ABC TRANSPORTER"/>
    <property type="match status" value="1"/>
</dbReference>
<dbReference type="KEGG" id="amij:EQM06_05200"/>
<dbReference type="EMBL" id="CP035281">
    <property type="protein sequence ID" value="QAT42671.1"/>
    <property type="molecule type" value="Genomic_DNA"/>
</dbReference>
<dbReference type="PANTHER" id="PTHR30290:SF9">
    <property type="entry name" value="OLIGOPEPTIDE-BINDING PROTEIN APPA"/>
    <property type="match status" value="1"/>
</dbReference>
<evidence type="ECO:0000256" key="2">
    <source>
        <dbReference type="ARBA" id="ARBA00022448"/>
    </source>
</evidence>
<dbReference type="RefSeq" id="WP_128745321.1">
    <property type="nucleotide sequence ID" value="NZ_CP035281.1"/>
</dbReference>
<dbReference type="Pfam" id="PF00496">
    <property type="entry name" value="SBP_bac_5"/>
    <property type="match status" value="1"/>
</dbReference>
<keyword evidence="7" id="KW-1185">Reference proteome</keyword>
<gene>
    <name evidence="6" type="ORF">EQM06_05200</name>
</gene>
<evidence type="ECO:0000256" key="1">
    <source>
        <dbReference type="ARBA" id="ARBA00005695"/>
    </source>
</evidence>
<dbReference type="CDD" id="cd08518">
    <property type="entry name" value="PBP2_NikA_DppA_OppA_like_19"/>
    <property type="match status" value="1"/>
</dbReference>
<dbReference type="OrthoDB" id="9772924at2"/>
<dbReference type="Gene3D" id="3.10.105.10">
    <property type="entry name" value="Dipeptide-binding Protein, Domain 3"/>
    <property type="match status" value="1"/>
</dbReference>
<comment type="similarity">
    <text evidence="1">Belongs to the bacterial solute-binding protein 5 family.</text>
</comment>
<sequence>MKKRKITAFLLIFALAVSCFAGCGKASGETAREERKAKDELIVAIGEEPETGFDSTTGSHGSITKVFFSTLFQRDKELGWINDLAEGYQVSPDKLTWTVTIRGDALFTDGTPVKAEDVAYTYQTAKDSGSDIDLTMIDSIKAVNDTTVEFKLTRPYSPFIERLAYLGIVPKHAHDDTFKDHPIGSGPYKFVQWDKGQQVIAVANDDYYGTKPNIKKLTMVFLDTDTAFEAVKDGTIDVAQINGSLAGQAVKGAKVADIPSIECYGVCFPMIANEGKLAQDGTVMGNNVTSDLSIRKALNTAVDREKIVSGVLNGYGSVSTTGLEKMPWLNPDAVLDPAEYGNVEAAKQILAEGGWSDTDKDGIVEKNGQKAEFKLLYTEGVYRQEMALEFIKVASEIGIKVQLEKRTWDTILPDIHKEAVFYGFGSGDPSELFNLYYGGCAGGPVAWDNSGVYNNPAVNACIDKALNATDEAEAIPYWKELQKYTSAKGDAPYCWLANANHVYLIADGFSFGEPVVQPHGGRIFDNVTEWSWGN</sequence>
<dbReference type="GO" id="GO:0043190">
    <property type="term" value="C:ATP-binding cassette (ABC) transporter complex"/>
    <property type="evidence" value="ECO:0007669"/>
    <property type="project" value="InterPro"/>
</dbReference>
<feature type="chain" id="PRO_5038946664" evidence="4">
    <location>
        <begin position="22"/>
        <end position="534"/>
    </location>
</feature>
<evidence type="ECO:0000256" key="3">
    <source>
        <dbReference type="ARBA" id="ARBA00022729"/>
    </source>
</evidence>
<accession>A0A410PUM3</accession>
<name>A0A410PUM3_9FIRM</name>
<evidence type="ECO:0000259" key="5">
    <source>
        <dbReference type="Pfam" id="PF00496"/>
    </source>
</evidence>
<protein>
    <submittedName>
        <fullName evidence="6">ABC transporter substrate-binding protein</fullName>
    </submittedName>
</protein>
<evidence type="ECO:0000313" key="6">
    <source>
        <dbReference type="EMBL" id="QAT42671.1"/>
    </source>
</evidence>
<keyword evidence="2" id="KW-0813">Transport</keyword>
<evidence type="ECO:0000256" key="4">
    <source>
        <dbReference type="SAM" id="SignalP"/>
    </source>
</evidence>